<dbReference type="EMBL" id="ADVL01000159">
    <property type="protein sequence ID" value="EFH12837.1"/>
    <property type="molecule type" value="Genomic_DNA"/>
</dbReference>
<dbReference type="Proteomes" id="UP000005324">
    <property type="component" value="Unassembled WGS sequence"/>
</dbReference>
<dbReference type="FunFam" id="3.40.50.720:FF:000084">
    <property type="entry name" value="Short-chain dehydrogenase reductase"/>
    <property type="match status" value="1"/>
</dbReference>
<organism evidence="3 4">
    <name type="scientific">Pseudoroseomonas cervicalis ATCC 49957</name>
    <dbReference type="NCBI Taxonomy" id="525371"/>
    <lineage>
        <taxon>Bacteria</taxon>
        <taxon>Pseudomonadati</taxon>
        <taxon>Pseudomonadota</taxon>
        <taxon>Alphaproteobacteria</taxon>
        <taxon>Acetobacterales</taxon>
        <taxon>Roseomonadaceae</taxon>
        <taxon>Roseomonas</taxon>
    </lineage>
</organism>
<dbReference type="InterPro" id="IPR002347">
    <property type="entry name" value="SDR_fam"/>
</dbReference>
<comment type="caution">
    <text evidence="3">The sequence shown here is derived from an EMBL/GenBank/DDBJ whole genome shotgun (WGS) entry which is preliminary data.</text>
</comment>
<evidence type="ECO:0000313" key="4">
    <source>
        <dbReference type="Proteomes" id="UP000005324"/>
    </source>
</evidence>
<reference evidence="3 4" key="1">
    <citation type="submission" date="2010-04" db="EMBL/GenBank/DDBJ databases">
        <authorList>
            <person name="Qin X."/>
            <person name="Bachman B."/>
            <person name="Battles P."/>
            <person name="Bell A."/>
            <person name="Bess C."/>
            <person name="Bickham C."/>
            <person name="Chaboub L."/>
            <person name="Chen D."/>
            <person name="Coyle M."/>
            <person name="Deiros D.R."/>
            <person name="Dinh H."/>
            <person name="Forbes L."/>
            <person name="Fowler G."/>
            <person name="Francisco L."/>
            <person name="Fu Q."/>
            <person name="Gubbala S."/>
            <person name="Hale W."/>
            <person name="Han Y."/>
            <person name="Hemphill L."/>
            <person name="Highlander S.K."/>
            <person name="Hirani K."/>
            <person name="Hogues M."/>
            <person name="Jackson L."/>
            <person name="Jakkamsetti A."/>
            <person name="Javaid M."/>
            <person name="Jiang H."/>
            <person name="Korchina V."/>
            <person name="Kovar C."/>
            <person name="Lara F."/>
            <person name="Lee S."/>
            <person name="Mata R."/>
            <person name="Mathew T."/>
            <person name="Moen C."/>
            <person name="Morales K."/>
            <person name="Munidasa M."/>
            <person name="Nazareth L."/>
            <person name="Ngo R."/>
            <person name="Nguyen L."/>
            <person name="Okwuonu G."/>
            <person name="Ongeri F."/>
            <person name="Patil S."/>
            <person name="Petrosino J."/>
            <person name="Pham C."/>
            <person name="Pham P."/>
            <person name="Pu L.-L."/>
            <person name="Puazo M."/>
            <person name="Raj R."/>
            <person name="Reid J."/>
            <person name="Rouhana J."/>
            <person name="Saada N."/>
            <person name="Shang Y."/>
            <person name="Simmons D."/>
            <person name="Thornton R."/>
            <person name="Warren J."/>
            <person name="Weissenberger G."/>
            <person name="Zhang J."/>
            <person name="Zhang L."/>
            <person name="Zhou C."/>
            <person name="Zhu D."/>
            <person name="Muzny D."/>
            <person name="Worley K."/>
            <person name="Gibbs R."/>
        </authorList>
    </citation>
    <scope>NUCLEOTIDE SEQUENCE [LARGE SCALE GENOMIC DNA]</scope>
    <source>
        <strain evidence="3 4">ATCC 49957</strain>
    </source>
</reference>
<dbReference type="AlphaFoldDB" id="D5RIN3"/>
<dbReference type="InterPro" id="IPR020904">
    <property type="entry name" value="Sc_DH/Rdtase_CS"/>
</dbReference>
<dbReference type="EC" id="1.1.1.69" evidence="3"/>
<evidence type="ECO:0000256" key="1">
    <source>
        <dbReference type="ARBA" id="ARBA00006484"/>
    </source>
</evidence>
<dbReference type="PANTHER" id="PTHR42879">
    <property type="entry name" value="3-OXOACYL-(ACYL-CARRIER-PROTEIN) REDUCTASE"/>
    <property type="match status" value="1"/>
</dbReference>
<dbReference type="SUPFAM" id="SSF51735">
    <property type="entry name" value="NAD(P)-binding Rossmann-fold domains"/>
    <property type="match status" value="1"/>
</dbReference>
<sequence>MTGMFDLTGRVALVTGGNGGIGLGMARGLAACGARIAVVGRNAGKNAAAVAALGGDAFAIAADLTPAEAPAAALAQVLERTGGQLDILVNNAGTNIRRLPQDVTDAEWATVMDTNLTSVMRLTRAAYPALKASGRGRVICIGSMMSIFGLPLSPAYGASKGAIVQYVRNLAVAWGPDGITANAILPGWIDTDLTAGAKRDMPALNDNVLARTPQKRWGLPTDFAGIAAFLASDAATFITGTAIPVDGGMSVHG</sequence>
<gene>
    <name evidence="3" type="primary">kduD</name>
    <name evidence="3" type="ORF">HMPREF0731_0943</name>
</gene>
<dbReference type="GO" id="GO:0032787">
    <property type="term" value="P:monocarboxylic acid metabolic process"/>
    <property type="evidence" value="ECO:0007669"/>
    <property type="project" value="UniProtKB-ARBA"/>
</dbReference>
<dbReference type="PROSITE" id="PS00061">
    <property type="entry name" value="ADH_SHORT"/>
    <property type="match status" value="1"/>
</dbReference>
<proteinExistence type="inferred from homology"/>
<dbReference type="SMART" id="SM00822">
    <property type="entry name" value="PKS_KR"/>
    <property type="match status" value="1"/>
</dbReference>
<keyword evidence="3" id="KW-0560">Oxidoreductase</keyword>
<feature type="domain" description="Ketoreductase" evidence="2">
    <location>
        <begin position="10"/>
        <end position="191"/>
    </location>
</feature>
<dbReference type="OrthoDB" id="9796652at2"/>
<name>D5RIN3_9PROT</name>
<dbReference type="InterPro" id="IPR050259">
    <property type="entry name" value="SDR"/>
</dbReference>
<protein>
    <submittedName>
        <fullName evidence="3">Oxidoreductase, short chain dehydrogenase/reductase family protein</fullName>
        <ecNumber evidence="3">1.1.1.69</ecNumber>
    </submittedName>
</protein>
<dbReference type="InterPro" id="IPR057326">
    <property type="entry name" value="KR_dom"/>
</dbReference>
<accession>D5RIN3</accession>
<dbReference type="InterPro" id="IPR036291">
    <property type="entry name" value="NAD(P)-bd_dom_sf"/>
</dbReference>
<dbReference type="PRINTS" id="PR00081">
    <property type="entry name" value="GDHRDH"/>
</dbReference>
<keyword evidence="4" id="KW-1185">Reference proteome</keyword>
<dbReference type="PRINTS" id="PR00080">
    <property type="entry name" value="SDRFAMILY"/>
</dbReference>
<dbReference type="GO" id="GO:0008874">
    <property type="term" value="F:gluconate 5-dehydrogenase activity"/>
    <property type="evidence" value="ECO:0007669"/>
    <property type="project" value="UniProtKB-EC"/>
</dbReference>
<comment type="similarity">
    <text evidence="1">Belongs to the short-chain dehydrogenases/reductases (SDR) family.</text>
</comment>
<dbReference type="Gene3D" id="3.40.50.720">
    <property type="entry name" value="NAD(P)-binding Rossmann-like Domain"/>
    <property type="match status" value="1"/>
</dbReference>
<dbReference type="PANTHER" id="PTHR42879:SF2">
    <property type="entry name" value="3-OXOACYL-[ACYL-CARRIER-PROTEIN] REDUCTASE FABG"/>
    <property type="match status" value="1"/>
</dbReference>
<dbReference type="HOGENOM" id="CLU_010194_1_1_5"/>
<evidence type="ECO:0000313" key="3">
    <source>
        <dbReference type="EMBL" id="EFH12837.1"/>
    </source>
</evidence>
<evidence type="ECO:0000259" key="2">
    <source>
        <dbReference type="SMART" id="SM00822"/>
    </source>
</evidence>
<dbReference type="Pfam" id="PF13561">
    <property type="entry name" value="adh_short_C2"/>
    <property type="match status" value="1"/>
</dbReference>